<comment type="similarity">
    <text evidence="4">Belongs to the TRAFAC class dynamin-like GTPase superfamily. GB1/RHD3 GTPase family.</text>
</comment>
<dbReference type="PANTHER" id="PTHR10751">
    <property type="entry name" value="GUANYLATE BINDING PROTEIN"/>
    <property type="match status" value="1"/>
</dbReference>
<dbReference type="Pfam" id="PF02263">
    <property type="entry name" value="GBP"/>
    <property type="match status" value="1"/>
</dbReference>
<dbReference type="GO" id="GO:0003924">
    <property type="term" value="F:GTPase activity"/>
    <property type="evidence" value="ECO:0007669"/>
    <property type="project" value="InterPro"/>
</dbReference>
<keyword evidence="5" id="KW-0175">Coiled coil</keyword>
<dbReference type="InterPro" id="IPR015894">
    <property type="entry name" value="Guanylate-bd_N"/>
</dbReference>
<evidence type="ECO:0000256" key="2">
    <source>
        <dbReference type="ARBA" id="ARBA00022801"/>
    </source>
</evidence>
<reference evidence="7 8" key="1">
    <citation type="journal article" date="2018" name="Sci. Rep.">
        <title>Raphidocelis subcapitata (=Pseudokirchneriella subcapitata) provides an insight into genome evolution and environmental adaptations in the Sphaeropleales.</title>
        <authorList>
            <person name="Suzuki S."/>
            <person name="Yamaguchi H."/>
            <person name="Nakajima N."/>
            <person name="Kawachi M."/>
        </authorList>
    </citation>
    <scope>NUCLEOTIDE SEQUENCE [LARGE SCALE GENOMIC DNA]</scope>
    <source>
        <strain evidence="7 8">NIES-35</strain>
    </source>
</reference>
<dbReference type="InterPro" id="IPR027417">
    <property type="entry name" value="P-loop_NTPase"/>
</dbReference>
<dbReference type="PROSITE" id="PS51715">
    <property type="entry name" value="G_GB1_RHD3"/>
    <property type="match status" value="1"/>
</dbReference>
<keyword evidence="8" id="KW-1185">Reference proteome</keyword>
<organism evidence="7 8">
    <name type="scientific">Raphidocelis subcapitata</name>
    <dbReference type="NCBI Taxonomy" id="307507"/>
    <lineage>
        <taxon>Eukaryota</taxon>
        <taxon>Viridiplantae</taxon>
        <taxon>Chlorophyta</taxon>
        <taxon>core chlorophytes</taxon>
        <taxon>Chlorophyceae</taxon>
        <taxon>CS clade</taxon>
        <taxon>Sphaeropleales</taxon>
        <taxon>Selenastraceae</taxon>
        <taxon>Raphidocelis</taxon>
    </lineage>
</organism>
<comment type="caution">
    <text evidence="7">The sequence shown here is derived from an EMBL/GenBank/DDBJ whole genome shotgun (WGS) entry which is preliminary data.</text>
</comment>
<accession>A0A2V0P6R1</accession>
<proteinExistence type="inferred from homology"/>
<dbReference type="CDD" id="cd01851">
    <property type="entry name" value="GBP"/>
    <property type="match status" value="1"/>
</dbReference>
<evidence type="ECO:0000313" key="8">
    <source>
        <dbReference type="Proteomes" id="UP000247498"/>
    </source>
</evidence>
<evidence type="ECO:0000256" key="3">
    <source>
        <dbReference type="ARBA" id="ARBA00023134"/>
    </source>
</evidence>
<dbReference type="InterPro" id="IPR030386">
    <property type="entry name" value="G_GB1_RHD3_dom"/>
</dbReference>
<dbReference type="InterPro" id="IPR036543">
    <property type="entry name" value="Guanylate-bd_C_sf"/>
</dbReference>
<protein>
    <recommendedName>
        <fullName evidence="6">GB1/RHD3-type G domain-containing protein</fullName>
    </recommendedName>
</protein>
<dbReference type="EMBL" id="BDRX01000053">
    <property type="protein sequence ID" value="GBF94612.1"/>
    <property type="molecule type" value="Genomic_DNA"/>
</dbReference>
<name>A0A2V0P6R1_9CHLO</name>
<evidence type="ECO:0000313" key="7">
    <source>
        <dbReference type="EMBL" id="GBF94612.1"/>
    </source>
</evidence>
<evidence type="ECO:0000256" key="4">
    <source>
        <dbReference type="PROSITE-ProRule" id="PRU01052"/>
    </source>
</evidence>
<dbReference type="Gene3D" id="3.40.50.300">
    <property type="entry name" value="P-loop containing nucleotide triphosphate hydrolases"/>
    <property type="match status" value="1"/>
</dbReference>
<feature type="domain" description="GB1/RHD3-type G" evidence="6">
    <location>
        <begin position="37"/>
        <end position="283"/>
    </location>
</feature>
<dbReference type="Proteomes" id="UP000247498">
    <property type="component" value="Unassembled WGS sequence"/>
</dbReference>
<evidence type="ECO:0000259" key="6">
    <source>
        <dbReference type="PROSITE" id="PS51715"/>
    </source>
</evidence>
<keyword evidence="2" id="KW-0378">Hydrolase</keyword>
<gene>
    <name evidence="7" type="ORF">Rsub_06727</name>
</gene>
<sequence>MAYPAGDSRPLQLIRFNNTTGDMEVCEPAASMLRAIRTPVAVVAVAGRARTGKSFILNQLLGQSVGFRLAHSHRPCTKGLWIWSQPIRREGADGEPYHLVLLDSEGIDAYNQTARDGVQLLSMAVLLSSMVVFNQMGPIDEAAIDRLGLVTEITKHIRVRATEGGTAPPFGDADLGAFTPSFLWLLRDFYFDMTEEGRKISAREYLEAALSPTDGGSEAVRDKNSIRASIKSLFPDRDCFTLVRPAADEALLNRLDDAEPSALRPAFVEGVANLTSLLFSRATPKRIGSHLINGAMLAGLAAAYGVADAECRRAAGAAEEVYRGAFDAEGVAPEPEALLLEHQRALEEARTTYARAAVGDERTRAAHEAAFLAAAQRHFELRRDRALARAEAAAEALLAEAAGRLSTAARLKGSWQEVLGEFDAAVKHYGQQAAGPTKWPRLVAFLQQQYAHASTEWMAREAAAAAAALAAERDASRDAVGRVKDAEARAARAEARVSDLQAAEESTRRQLIRERRERFSWLGGCLGGQRMADV</sequence>
<feature type="coiled-coil region" evidence="5">
    <location>
        <begin position="476"/>
        <end position="510"/>
    </location>
</feature>
<keyword evidence="1" id="KW-0547">Nucleotide-binding</keyword>
<dbReference type="InParanoid" id="A0A2V0P6R1"/>
<evidence type="ECO:0000256" key="1">
    <source>
        <dbReference type="ARBA" id="ARBA00022741"/>
    </source>
</evidence>
<dbReference type="AlphaFoldDB" id="A0A2V0P6R1"/>
<dbReference type="OrthoDB" id="2135133at2759"/>
<dbReference type="GO" id="GO:0005525">
    <property type="term" value="F:GTP binding"/>
    <property type="evidence" value="ECO:0007669"/>
    <property type="project" value="UniProtKB-KW"/>
</dbReference>
<keyword evidence="3" id="KW-0342">GTP-binding</keyword>
<dbReference type="SUPFAM" id="SSF52540">
    <property type="entry name" value="P-loop containing nucleoside triphosphate hydrolases"/>
    <property type="match status" value="1"/>
</dbReference>
<evidence type="ECO:0000256" key="5">
    <source>
        <dbReference type="SAM" id="Coils"/>
    </source>
</evidence>
<dbReference type="SUPFAM" id="SSF48340">
    <property type="entry name" value="Interferon-induced guanylate-binding protein 1 (GBP1), C-terminal domain"/>
    <property type="match status" value="1"/>
</dbReference>